<feature type="region of interest" description="Disordered" evidence="4">
    <location>
        <begin position="613"/>
        <end position="649"/>
    </location>
</feature>
<keyword evidence="7" id="KW-1185">Reference proteome</keyword>
<evidence type="ECO:0000256" key="3">
    <source>
        <dbReference type="PROSITE-ProRule" id="PRU01379"/>
    </source>
</evidence>
<accession>A0AAE0SII3</accession>
<feature type="compositionally biased region" description="Basic residues" evidence="4">
    <location>
        <begin position="1146"/>
        <end position="1158"/>
    </location>
</feature>
<feature type="compositionally biased region" description="Basic residues" evidence="4">
    <location>
        <begin position="1191"/>
        <end position="1201"/>
    </location>
</feature>
<feature type="domain" description="Peptidase M14" evidence="5">
    <location>
        <begin position="152"/>
        <end position="812"/>
    </location>
</feature>
<evidence type="ECO:0000256" key="4">
    <source>
        <dbReference type="SAM" id="MobiDB-lite"/>
    </source>
</evidence>
<dbReference type="InterPro" id="IPR000834">
    <property type="entry name" value="Peptidase_M14"/>
</dbReference>
<feature type="compositionally biased region" description="Polar residues" evidence="4">
    <location>
        <begin position="873"/>
        <end position="892"/>
    </location>
</feature>
<feature type="compositionally biased region" description="Polar residues" evidence="4">
    <location>
        <begin position="1159"/>
        <end position="1183"/>
    </location>
</feature>
<comment type="cofactor">
    <cofactor evidence="1">
        <name>Zn(2+)</name>
        <dbReference type="ChEBI" id="CHEBI:29105"/>
    </cofactor>
</comment>
<reference evidence="6" key="2">
    <citation type="journal article" date="2021" name="Genome Biol. Evol.">
        <title>Developing a high-quality reference genome for a parasitic bivalve with doubly uniparental inheritance (Bivalvia: Unionida).</title>
        <authorList>
            <person name="Smith C.H."/>
        </authorList>
    </citation>
    <scope>NUCLEOTIDE SEQUENCE</scope>
    <source>
        <strain evidence="6">CHS0354</strain>
        <tissue evidence="6">Mantle</tissue>
    </source>
</reference>
<sequence length="1265" mass="142412">MEYRCGGLLFTSKFDSGNLARVEKVLREDDDEQGSGFYAGGEPRPDYEFNVWTVPDCEGTEYENGNRSWFYFGVRGWNPNRLIKINIMNMNRQGKLYSQGHAPITKTLPGRPRWERIRDRPTFETADSQFILSFTYRFPEHRGATTYFAFCYPWSYTECQERLADLDKKYEYCIKLNSNSPPETIYYHRELLCHSLDKRHVDLITVTSCHGIQNETEPYFDSNLFPNRDASRCKEFKGKRVFMLTSRVHPGETPASHVFNGFLDFILRENDERAKMLRKIFVFKMIPMLNPDGVSRGHYRTDQRGVNLNRLYLDPSFYLHPSIYACKSVLVYHHICNRVNKDSDNLDITVEFPGYTLSSKKKKLVLENVSKNPETADHQRSDISLSSKTDSGDSVLTDLTLKDNTLHRNHGEDLTWNRNTVNIVNKDEDPTLNNSVVGTVDNGAVMNKNFVRDEGSPDRLGLMNGDRNLERKSVDLLQRKGIAFTPRSTEISGRSIDSLGRSTDRDQNKFIPPKVEPLNLSALESVDLAQAEHLERMYSNYNLRMSTVSSVLSVYDSKTAVDEERKVDADLHLRLSRMTMSDDYRGRLSKQFNMQSETFDSDDELDPTVESVIHDPDAHNVDNDTNTEHLGNEGSDDDDDNTPELVTNTNCPHLSHPCLREIPPNESGIAFYVDLHGHASKRGCFMYGNYFENEEIQIENMLFPKLISMNSAHFDFTGCNFSERNMYTKDKRDGMSKEGSGRVAIFKALGIIHSYTLECNYNTGRMVNPVPPAHGDDGRATPPPLAGFPPKYTEVHFEDVGRALAIAALDMIDCNPWSRITHSEHAALHIVRENVRRYIRSIRGGPRIPRNTVRPYVRNNSVSSVSSNQANNRYNRSPNDQQQPVSSASTRLLYSRFSSDPASSSTNTTNSRYNSSSAAINSRYIRKEPVINNSRRDLALEPVRETTRTNLNLSRRKVSLPNCPGSGTGSRSAQGGLSSTSSTVMLTMTTATESRLQLVPRQLSADSAISRIAEDEKVEELKHVSNLLAIAKKSGPPSRIPLPTGRYFLNLTPPNTELPPPKTPGRLGSSYRYPLSAKKEASPRVPLETPMSLSMLEYKEPREVLEMSKVDAMLLPTAPIGPPPHVLSAGDGVGNSTDTSNPDSQKKRRRLSYLKRKSIQQSPKFGSNNNTKSFSKVTSGNDTSNDEKSLKSKRKKRKSNKKNLTVTSPSSDDASQVDFNLIGGVGVEGNAVTLSPRLYRAPTIIDIGFTHLLPALRRGTSSPVL</sequence>
<dbReference type="PANTHER" id="PTHR12756:SF12">
    <property type="entry name" value="CYTOSOLIC CARBOXYPEPTIDASE-LIKE PROTEIN 5"/>
    <property type="match status" value="1"/>
</dbReference>
<dbReference type="Gene3D" id="3.40.630.10">
    <property type="entry name" value="Zn peptidases"/>
    <property type="match status" value="2"/>
</dbReference>
<dbReference type="PROSITE" id="PS52035">
    <property type="entry name" value="PEPTIDASE_M14"/>
    <property type="match status" value="1"/>
</dbReference>
<reference evidence="6" key="3">
    <citation type="submission" date="2023-05" db="EMBL/GenBank/DDBJ databases">
        <authorList>
            <person name="Smith C.H."/>
        </authorList>
    </citation>
    <scope>NUCLEOTIDE SEQUENCE</scope>
    <source>
        <strain evidence="6">CHS0354</strain>
        <tissue evidence="6">Mantle</tissue>
    </source>
</reference>
<dbReference type="InterPro" id="IPR050821">
    <property type="entry name" value="Cytosolic_carboxypeptidase"/>
</dbReference>
<feature type="compositionally biased region" description="Polar residues" evidence="4">
    <location>
        <begin position="382"/>
        <end position="392"/>
    </location>
</feature>
<dbReference type="GO" id="GO:0008270">
    <property type="term" value="F:zinc ion binding"/>
    <property type="evidence" value="ECO:0007669"/>
    <property type="project" value="InterPro"/>
</dbReference>
<dbReference type="EMBL" id="JAEAOA010001195">
    <property type="protein sequence ID" value="KAK3592090.1"/>
    <property type="molecule type" value="Genomic_DNA"/>
</dbReference>
<dbReference type="GO" id="GO:0006508">
    <property type="term" value="P:proteolysis"/>
    <property type="evidence" value="ECO:0007669"/>
    <property type="project" value="InterPro"/>
</dbReference>
<feature type="region of interest" description="Disordered" evidence="4">
    <location>
        <begin position="846"/>
        <end position="917"/>
    </location>
</feature>
<feature type="compositionally biased region" description="Low complexity" evidence="4">
    <location>
        <begin position="898"/>
        <end position="917"/>
    </location>
</feature>
<evidence type="ECO:0000256" key="2">
    <source>
        <dbReference type="ARBA" id="ARBA00005988"/>
    </source>
</evidence>
<comment type="similarity">
    <text evidence="2 3">Belongs to the peptidase M14 family.</text>
</comment>
<feature type="region of interest" description="Disordered" evidence="4">
    <location>
        <begin position="957"/>
        <end position="978"/>
    </location>
</feature>
<dbReference type="AlphaFoldDB" id="A0AAE0SII3"/>
<dbReference type="GO" id="GO:0004181">
    <property type="term" value="F:metallocarboxypeptidase activity"/>
    <property type="evidence" value="ECO:0007669"/>
    <property type="project" value="InterPro"/>
</dbReference>
<evidence type="ECO:0000259" key="5">
    <source>
        <dbReference type="PROSITE" id="PS52035"/>
    </source>
</evidence>
<name>A0AAE0SII3_9BIVA</name>
<dbReference type="SUPFAM" id="SSF53187">
    <property type="entry name" value="Zn-dependent exopeptidases"/>
    <property type="match status" value="2"/>
</dbReference>
<protein>
    <recommendedName>
        <fullName evidence="5">Peptidase M14 domain-containing protein</fullName>
    </recommendedName>
</protein>
<evidence type="ECO:0000313" key="6">
    <source>
        <dbReference type="EMBL" id="KAK3592090.1"/>
    </source>
</evidence>
<feature type="region of interest" description="Disordered" evidence="4">
    <location>
        <begin position="1121"/>
        <end position="1215"/>
    </location>
</feature>
<feature type="region of interest" description="Disordered" evidence="4">
    <location>
        <begin position="370"/>
        <end position="392"/>
    </location>
</feature>
<evidence type="ECO:0000256" key="1">
    <source>
        <dbReference type="ARBA" id="ARBA00001947"/>
    </source>
</evidence>
<evidence type="ECO:0000313" key="7">
    <source>
        <dbReference type="Proteomes" id="UP001195483"/>
    </source>
</evidence>
<dbReference type="Pfam" id="PF00246">
    <property type="entry name" value="Peptidase_M14"/>
    <property type="match status" value="1"/>
</dbReference>
<gene>
    <name evidence="6" type="ORF">CHS0354_019346</name>
</gene>
<comment type="caution">
    <text evidence="6">The sequence shown here is derived from an EMBL/GenBank/DDBJ whole genome shotgun (WGS) entry which is preliminary data.</text>
</comment>
<feature type="active site" description="Proton donor/acceptor" evidence="3">
    <location>
        <position position="758"/>
    </location>
</feature>
<feature type="compositionally biased region" description="Low complexity" evidence="4">
    <location>
        <begin position="859"/>
        <end position="872"/>
    </location>
</feature>
<feature type="compositionally biased region" description="Polar residues" evidence="4">
    <location>
        <begin position="1205"/>
        <end position="1215"/>
    </location>
</feature>
<dbReference type="PANTHER" id="PTHR12756">
    <property type="entry name" value="CYTOSOLIC CARBOXYPEPTIDASE"/>
    <property type="match status" value="1"/>
</dbReference>
<organism evidence="6 7">
    <name type="scientific">Potamilus streckersoni</name>
    <dbReference type="NCBI Taxonomy" id="2493646"/>
    <lineage>
        <taxon>Eukaryota</taxon>
        <taxon>Metazoa</taxon>
        <taxon>Spiralia</taxon>
        <taxon>Lophotrochozoa</taxon>
        <taxon>Mollusca</taxon>
        <taxon>Bivalvia</taxon>
        <taxon>Autobranchia</taxon>
        <taxon>Heteroconchia</taxon>
        <taxon>Palaeoheterodonta</taxon>
        <taxon>Unionida</taxon>
        <taxon>Unionoidea</taxon>
        <taxon>Unionidae</taxon>
        <taxon>Ambleminae</taxon>
        <taxon>Lampsilini</taxon>
        <taxon>Potamilus</taxon>
    </lineage>
</organism>
<feature type="compositionally biased region" description="Basic and acidic residues" evidence="4">
    <location>
        <begin position="613"/>
        <end position="631"/>
    </location>
</feature>
<feature type="compositionally biased region" description="Polar residues" evidence="4">
    <location>
        <begin position="1134"/>
        <end position="1143"/>
    </location>
</feature>
<proteinExistence type="inferred from homology"/>
<dbReference type="Proteomes" id="UP001195483">
    <property type="component" value="Unassembled WGS sequence"/>
</dbReference>
<dbReference type="Gene3D" id="2.60.40.3120">
    <property type="match status" value="1"/>
</dbReference>
<reference evidence="6" key="1">
    <citation type="journal article" date="2021" name="Genome Biol. Evol.">
        <title>A High-Quality Reference Genome for a Parasitic Bivalve with Doubly Uniparental Inheritance (Bivalvia: Unionida).</title>
        <authorList>
            <person name="Smith C.H."/>
        </authorList>
    </citation>
    <scope>NUCLEOTIDE SEQUENCE</scope>
    <source>
        <strain evidence="6">CHS0354</strain>
    </source>
</reference>